<organism evidence="1 2">
    <name type="scientific">Lachnospira eligens</name>
    <dbReference type="NCBI Taxonomy" id="39485"/>
    <lineage>
        <taxon>Bacteria</taxon>
        <taxon>Bacillati</taxon>
        <taxon>Bacillota</taxon>
        <taxon>Clostridia</taxon>
        <taxon>Lachnospirales</taxon>
        <taxon>Lachnospiraceae</taxon>
        <taxon>Lachnospira</taxon>
    </lineage>
</organism>
<protein>
    <submittedName>
        <fullName evidence="1">Uncharacterized protein</fullName>
    </submittedName>
</protein>
<name>A0A174Z1I2_9FIRM</name>
<evidence type="ECO:0000313" key="1">
    <source>
        <dbReference type="EMBL" id="CUQ78769.1"/>
    </source>
</evidence>
<gene>
    <name evidence="1" type="ORF">ERS852490_02418</name>
</gene>
<dbReference type="RefSeq" id="WP_055216207.1">
    <property type="nucleotide sequence ID" value="NZ_CZBU01000005.1"/>
</dbReference>
<reference evidence="1 2" key="1">
    <citation type="submission" date="2015-09" db="EMBL/GenBank/DDBJ databases">
        <authorList>
            <consortium name="Pathogen Informatics"/>
        </authorList>
    </citation>
    <scope>NUCLEOTIDE SEQUENCE [LARGE SCALE GENOMIC DNA]</scope>
    <source>
        <strain evidence="1 2">2789STDY5834875</strain>
    </source>
</reference>
<dbReference type="Proteomes" id="UP000095621">
    <property type="component" value="Unassembled WGS sequence"/>
</dbReference>
<dbReference type="EMBL" id="CZBU01000005">
    <property type="protein sequence ID" value="CUQ78769.1"/>
    <property type="molecule type" value="Genomic_DNA"/>
</dbReference>
<accession>A0A174Z1I2</accession>
<dbReference type="AlphaFoldDB" id="A0A174Z1I2"/>
<evidence type="ECO:0000313" key="2">
    <source>
        <dbReference type="Proteomes" id="UP000095621"/>
    </source>
</evidence>
<sequence>MMYFEKDLVNKAIALIYGKSKSDELKAFTDVNDINNMIRNLQINRDYQCDAIKLNQRLREEYPNIEKLLNLGRRMVNNSVNNNTRYDVVSAIIVDLNADKYGIYVDVLLKHKVINDMKEFIEKVD</sequence>
<proteinExistence type="predicted"/>